<comment type="caution">
    <text evidence="2">The sequence shown here is derived from an EMBL/GenBank/DDBJ whole genome shotgun (WGS) entry which is preliminary data.</text>
</comment>
<dbReference type="PANTHER" id="PTHR43581:SF2">
    <property type="entry name" value="EXCINUCLEASE ATPASE SUBUNIT"/>
    <property type="match status" value="1"/>
</dbReference>
<dbReference type="PANTHER" id="PTHR43581">
    <property type="entry name" value="ATP/GTP PHOSPHATASE"/>
    <property type="match status" value="1"/>
</dbReference>
<gene>
    <name evidence="2" type="ORF">J2W94_002705</name>
</gene>
<organism evidence="2 3">
    <name type="scientific">Pseudoxanthomonas sacheonensis</name>
    <dbReference type="NCBI Taxonomy" id="443615"/>
    <lineage>
        <taxon>Bacteria</taxon>
        <taxon>Pseudomonadati</taxon>
        <taxon>Pseudomonadota</taxon>
        <taxon>Gammaproteobacteria</taxon>
        <taxon>Lysobacterales</taxon>
        <taxon>Lysobacteraceae</taxon>
        <taxon>Pseudoxanthomonas</taxon>
    </lineage>
</organism>
<dbReference type="Proteomes" id="UP001254759">
    <property type="component" value="Unassembled WGS sequence"/>
</dbReference>
<evidence type="ECO:0000259" key="1">
    <source>
        <dbReference type="SMART" id="SM00382"/>
    </source>
</evidence>
<dbReference type="InterPro" id="IPR051396">
    <property type="entry name" value="Bact_Antivir_Def_Nuclease"/>
</dbReference>
<dbReference type="InterPro" id="IPR027417">
    <property type="entry name" value="P-loop_NTPase"/>
</dbReference>
<dbReference type="SMART" id="SM00382">
    <property type="entry name" value="AAA"/>
    <property type="match status" value="1"/>
</dbReference>
<reference evidence="2 3" key="1">
    <citation type="submission" date="2023-07" db="EMBL/GenBank/DDBJ databases">
        <title>Sorghum-associated microbial communities from plants grown in Nebraska, USA.</title>
        <authorList>
            <person name="Schachtman D."/>
        </authorList>
    </citation>
    <scope>NUCLEOTIDE SEQUENCE [LARGE SCALE GENOMIC DNA]</scope>
    <source>
        <strain evidence="2 3">BE107</strain>
    </source>
</reference>
<evidence type="ECO:0000313" key="2">
    <source>
        <dbReference type="EMBL" id="MDR6842411.1"/>
    </source>
</evidence>
<protein>
    <recommendedName>
        <fullName evidence="1">AAA+ ATPase domain-containing protein</fullName>
    </recommendedName>
</protein>
<dbReference type="Pfam" id="PF13304">
    <property type="entry name" value="AAA_21"/>
    <property type="match status" value="1"/>
</dbReference>
<proteinExistence type="predicted"/>
<accession>A0ABU1RUG4</accession>
<sequence length="750" mass="83906">MNEDHHIRKYTTLRKIFRQPNAPYFLSTQRVVSEKVRLLEYLRLPLVSRRQRRDNVDRDLFFDSGFRREVAKAFQDKCAFCESAVSGEGQIVHLRPLRISDESTHDSAQGYGERGYYLWLAFEWKNIFFACDACFNYKADRFPVRGERASYLATFHDVVREESSLIIDPTSEDPSKYLSLLADGRLKPLSPLGGATIDLFLLNRRALVAERKSQASQLIADVLAFSYGGILNTLAPQAAFSGSLNTLFRRIAQAWSPNGNPITGSGRALIDHFHDARARATDQQIGRLHDLLNEIREADGNEVVEESAFQNFSVQERAAVSAGKKPESLPGALSVVSISNYKAIEGLTLSLSANRSSRAGAPSLMILGENSTGKSSALSAIALALIGAKEASKLKSYFPDIVRSSSIDRFDKLDDDVVDVSVRFHFSDRICHFRYDPGNETIDGMTEPACIVLGYGPRRFFDPKRRSKKATASSKVQSLFNPLATIPYPNDWLRAQTGRRFDSISAALKIVLSLEENDELLVRPDHLAVRTNGRVSPIDTLSEGYRSVFVMTVDIIRELLGHWDDLEKAEAVVLIDEIETHLHPRWKMQVMTSLRRVLPRVQFIATTHDPLCLRGMDDGEVAVLRRNESDQIEQIKDLPSVSGMTSEQLLLSDYFGLSSTTDPRTEISLAKIAGDVAIDRGDGRIDIELAQDTIDLVERITVGNSQSEQIIQEALARYLRGREDRDGRPRATLRLEAVEAVVKALQRMGS</sequence>
<dbReference type="SUPFAM" id="SSF52540">
    <property type="entry name" value="P-loop containing nucleoside triphosphate hydrolases"/>
    <property type="match status" value="1"/>
</dbReference>
<dbReference type="EMBL" id="JAVDTT010000003">
    <property type="protein sequence ID" value="MDR6842411.1"/>
    <property type="molecule type" value="Genomic_DNA"/>
</dbReference>
<feature type="domain" description="AAA+ ATPase" evidence="1">
    <location>
        <begin position="360"/>
        <end position="627"/>
    </location>
</feature>
<keyword evidence="3" id="KW-1185">Reference proteome</keyword>
<dbReference type="Gene3D" id="3.40.50.300">
    <property type="entry name" value="P-loop containing nucleotide triphosphate hydrolases"/>
    <property type="match status" value="1"/>
</dbReference>
<name>A0ABU1RUG4_9GAMM</name>
<evidence type="ECO:0000313" key="3">
    <source>
        <dbReference type="Proteomes" id="UP001254759"/>
    </source>
</evidence>
<dbReference type="InterPro" id="IPR003959">
    <property type="entry name" value="ATPase_AAA_core"/>
</dbReference>
<dbReference type="InterPro" id="IPR003593">
    <property type="entry name" value="AAA+_ATPase"/>
</dbReference>
<dbReference type="RefSeq" id="WP_310094382.1">
    <property type="nucleotide sequence ID" value="NZ_JAVDTT010000003.1"/>
</dbReference>